<evidence type="ECO:0000313" key="3">
    <source>
        <dbReference type="EMBL" id="MBB3122176.1"/>
    </source>
</evidence>
<evidence type="ECO:0000313" key="4">
    <source>
        <dbReference type="Proteomes" id="UP000541535"/>
    </source>
</evidence>
<dbReference type="RefSeq" id="WP_183443843.1">
    <property type="nucleotide sequence ID" value="NZ_JACHXD010000025.1"/>
</dbReference>
<evidence type="ECO:0000256" key="2">
    <source>
        <dbReference type="SAM" id="Phobius"/>
    </source>
</evidence>
<gene>
    <name evidence="3" type="ORF">FHS03_005273</name>
</gene>
<reference evidence="3 4" key="1">
    <citation type="submission" date="2020-08" db="EMBL/GenBank/DDBJ databases">
        <title>Genomic Encyclopedia of Type Strains, Phase III (KMG-III): the genomes of soil and plant-associated and newly described type strains.</title>
        <authorList>
            <person name="Whitman W."/>
        </authorList>
    </citation>
    <scope>NUCLEOTIDE SEQUENCE [LARGE SCALE GENOMIC DNA]</scope>
    <source>
        <strain evidence="3 4">CECT 8897</strain>
    </source>
</reference>
<feature type="compositionally biased region" description="Low complexity" evidence="1">
    <location>
        <begin position="131"/>
        <end position="146"/>
    </location>
</feature>
<keyword evidence="4" id="KW-1185">Reference proteome</keyword>
<proteinExistence type="predicted"/>
<dbReference type="EMBL" id="JACHXD010000025">
    <property type="protein sequence ID" value="MBB3122176.1"/>
    <property type="molecule type" value="Genomic_DNA"/>
</dbReference>
<comment type="caution">
    <text evidence="3">The sequence shown here is derived from an EMBL/GenBank/DDBJ whole genome shotgun (WGS) entry which is preliminary data.</text>
</comment>
<keyword evidence="2" id="KW-0472">Membrane</keyword>
<dbReference type="Pfam" id="PF03743">
    <property type="entry name" value="TrbI"/>
    <property type="match status" value="1"/>
</dbReference>
<keyword evidence="2" id="KW-0812">Transmembrane</keyword>
<feature type="compositionally biased region" description="Pro residues" evidence="1">
    <location>
        <begin position="147"/>
        <end position="169"/>
    </location>
</feature>
<dbReference type="Proteomes" id="UP000541535">
    <property type="component" value="Unassembled WGS sequence"/>
</dbReference>
<name>A0A7W5BFF6_9BURK</name>
<feature type="region of interest" description="Disordered" evidence="1">
    <location>
        <begin position="128"/>
        <end position="169"/>
    </location>
</feature>
<dbReference type="AlphaFoldDB" id="A0A7W5BFF6"/>
<accession>A0A7W5BFF6</accession>
<sequence length="447" mass="46440">MKQVGKQLRAMLAKMNPRQQQYLMAAGALTGGVGVFWAVLAFSASPTPPSGTAGAPARERVVTNPELAGGVTPMQVNPVDQWLGTAGKEMAQYKVDKEAQDKFNADRQSNEAALMRRLSDIEKRELDRSLASVPASPAEMAPAPIAAAPPPPPSAPPLTYPPGSPVGPMAAPLPPGVQAMPRVEPEAQAMERVSLGGGAGKEAPVTAQGGTGAAAPAVAGDTLASYLPVSFVRGQLLGGLDAPTGGQAQSNPQPVLIRLLDNAVLPNRYRAQVKECFVIAAGYGDISSERAYLRTSNLSCVRYDRSVLEVKIEGNVYGEDGKVGMRGRLVTKQGQLLANALRAGIVGGIGQGFAQGGSTFTASPLGTLSTSPQGTAEQMRRGMAGGVGRALDNLANYYIKLAEQTFPVIEIDGARQVDIVITRGVRMPAALPEGRDAPTGDDDALAD</sequence>
<evidence type="ECO:0000256" key="1">
    <source>
        <dbReference type="SAM" id="MobiDB-lite"/>
    </source>
</evidence>
<feature type="transmembrane region" description="Helical" evidence="2">
    <location>
        <begin position="21"/>
        <end position="42"/>
    </location>
</feature>
<organism evidence="3 4">
    <name type="scientific">Pseudoduganella violacea</name>
    <dbReference type="NCBI Taxonomy" id="1715466"/>
    <lineage>
        <taxon>Bacteria</taxon>
        <taxon>Pseudomonadati</taxon>
        <taxon>Pseudomonadota</taxon>
        <taxon>Betaproteobacteria</taxon>
        <taxon>Burkholderiales</taxon>
        <taxon>Oxalobacteraceae</taxon>
        <taxon>Telluria group</taxon>
        <taxon>Pseudoduganella</taxon>
    </lineage>
</organism>
<protein>
    <submittedName>
        <fullName evidence="3">Conjugal transfer pilus assembly protein TraB</fullName>
    </submittedName>
</protein>
<dbReference type="InterPro" id="IPR005498">
    <property type="entry name" value="T4SS_VirB10/TraB/TrbI"/>
</dbReference>
<dbReference type="CDD" id="cd16430">
    <property type="entry name" value="TraB"/>
    <property type="match status" value="1"/>
</dbReference>
<keyword evidence="2" id="KW-1133">Transmembrane helix</keyword>